<accession>A0A645AMA4</accession>
<dbReference type="EMBL" id="VSSQ01013109">
    <property type="protein sequence ID" value="MPM50754.1"/>
    <property type="molecule type" value="Genomic_DNA"/>
</dbReference>
<evidence type="ECO:0000313" key="1">
    <source>
        <dbReference type="EMBL" id="MPM50754.1"/>
    </source>
</evidence>
<gene>
    <name evidence="1" type="ORF">SDC9_97497</name>
</gene>
<proteinExistence type="predicted"/>
<protein>
    <submittedName>
        <fullName evidence="1">Uncharacterized protein</fullName>
    </submittedName>
</protein>
<organism evidence="1">
    <name type="scientific">bioreactor metagenome</name>
    <dbReference type="NCBI Taxonomy" id="1076179"/>
    <lineage>
        <taxon>unclassified sequences</taxon>
        <taxon>metagenomes</taxon>
        <taxon>ecological metagenomes</taxon>
    </lineage>
</organism>
<comment type="caution">
    <text evidence="1">The sequence shown here is derived from an EMBL/GenBank/DDBJ whole genome shotgun (WGS) entry which is preliminary data.</text>
</comment>
<sequence length="179" mass="19264">MGVAMLLAGCGSDPRPATIPTPSFSCTPDPAGAPCTAELAAAQAEETRAYAEAEFAYREFTKERNRLLQSGGSVAQTSQMERYATGPYLEEMANDLKIVHDNGLKSTGEITVGNFGRKDSSSDRLEFYLCEDASAVRVFDSTGKQISQGRLGALRVIAVGGDGERKIEDTELAEEWKCL</sequence>
<dbReference type="AlphaFoldDB" id="A0A645AMA4"/>
<name>A0A645AMA4_9ZZZZ</name>
<reference evidence="1" key="1">
    <citation type="submission" date="2019-08" db="EMBL/GenBank/DDBJ databases">
        <authorList>
            <person name="Kucharzyk K."/>
            <person name="Murdoch R.W."/>
            <person name="Higgins S."/>
            <person name="Loffler F."/>
        </authorList>
    </citation>
    <scope>NUCLEOTIDE SEQUENCE</scope>
</reference>